<dbReference type="PANTHER" id="PTHR40252">
    <property type="entry name" value="BLR0328 PROTEIN"/>
    <property type="match status" value="1"/>
</dbReference>
<dbReference type="InterPro" id="IPR013702">
    <property type="entry name" value="FIST_domain_N"/>
</dbReference>
<gene>
    <name evidence="2" type="ORF">H2136_12605</name>
</gene>
<dbReference type="AlphaFoldDB" id="A0A926FLE5"/>
<name>A0A926FLE5_AERHY</name>
<evidence type="ECO:0000313" key="2">
    <source>
        <dbReference type="EMBL" id="MBC8674053.1"/>
    </source>
</evidence>
<feature type="domain" description="FIST" evidence="1">
    <location>
        <begin position="4"/>
        <end position="147"/>
    </location>
</feature>
<comment type="caution">
    <text evidence="2">The sequence shown here is derived from an EMBL/GenBank/DDBJ whole genome shotgun (WGS) entry which is preliminary data.</text>
</comment>
<sequence>MPARGSVWQWRRSTMTRGPTAWPARRGCGGCAPAVAQCHRRRGRPGELPQLILLHASPGQEEAMLESIEAELGTTVPVVGASAADNSVSGDWQLCWDEAVPRGRRAGRALSRLPAGVPVSPGYVPTEYRGTITALSGREILTIDHEPAAEVYARWSGRTTLAGGSHPAETTLSPLARQVGTLDDMPITSSPPGGRDKVADCASLPILRSGSGCC</sequence>
<reference evidence="2" key="1">
    <citation type="submission" date="2020-07" db="EMBL/GenBank/DDBJ databases">
        <title>Carbapenem Resistant Aeromonas hydrophila Carrying blacphA7 Isolated from Two Solid Organ Transplant Patients.</title>
        <authorList>
            <person name="Hilt E."/>
            <person name="Fitzwater S.P."/>
            <person name="Ward K."/>
            <person name="De St Maurice A."/>
            <person name="Chandrasekaran S."/>
            <person name="Garner O.B."/>
            <person name="Yang S."/>
        </authorList>
    </citation>
    <scope>NUCLEOTIDE SEQUENCE</scope>
    <source>
        <strain evidence="2">B-1</strain>
    </source>
</reference>
<organism evidence="2">
    <name type="scientific">Aeromonas hydrophila</name>
    <dbReference type="NCBI Taxonomy" id="644"/>
    <lineage>
        <taxon>Bacteria</taxon>
        <taxon>Pseudomonadati</taxon>
        <taxon>Pseudomonadota</taxon>
        <taxon>Gammaproteobacteria</taxon>
        <taxon>Aeromonadales</taxon>
        <taxon>Aeromonadaceae</taxon>
        <taxon>Aeromonas</taxon>
    </lineage>
</organism>
<dbReference type="EMBL" id="JACLAN010000005">
    <property type="protein sequence ID" value="MBC8674053.1"/>
    <property type="molecule type" value="Genomic_DNA"/>
</dbReference>
<dbReference type="SMART" id="SM00897">
    <property type="entry name" value="FIST"/>
    <property type="match status" value="1"/>
</dbReference>
<dbReference type="Pfam" id="PF08495">
    <property type="entry name" value="FIST"/>
    <property type="match status" value="1"/>
</dbReference>
<proteinExistence type="predicted"/>
<accession>A0A926FLE5</accession>
<evidence type="ECO:0000259" key="1">
    <source>
        <dbReference type="SMART" id="SM00897"/>
    </source>
</evidence>
<dbReference type="PANTHER" id="PTHR40252:SF2">
    <property type="entry name" value="BLR0328 PROTEIN"/>
    <property type="match status" value="1"/>
</dbReference>
<protein>
    <recommendedName>
        <fullName evidence="1">FIST domain-containing protein</fullName>
    </recommendedName>
</protein>